<evidence type="ECO:0000259" key="1">
    <source>
        <dbReference type="Pfam" id="PF16285"/>
    </source>
</evidence>
<keyword evidence="4" id="KW-1185">Reference proteome</keyword>
<sequence length="264" mass="31190">MNGSDEEKVLEFNLHIGKKKPDTVHRKEPYCPFCDVENLKGILAKDGLMIWLKNAFPVLKNTYPTLIIETDNDDGEFSVYAPAYAERLIRFALDKWYKMKDSGRFKSVLFYRNYGYMSGGTIHHPHMQIVGLEDYDYHDTVHIYHLQGDSILKDKEIEINLSDKPLLGFYEINMILRNTDDLPVFTRYMQDTAFYITHRFSRFTNSYNMFFYDFPEEPGLYVKLIPRFLTNPLYIGYKIPQITDSESRQKLITSLRQLLLKEKE</sequence>
<dbReference type="OrthoDB" id="1803128at2"/>
<dbReference type="RefSeq" id="WP_006790009.1">
    <property type="nucleotide sequence ID" value="NZ_JH417584.1"/>
</dbReference>
<accession>G9YHA0</accession>
<gene>
    <name evidence="3" type="ORF">HMPREF0080_01027</name>
</gene>
<dbReference type="Gene3D" id="3.30.428.10">
    <property type="entry name" value="HIT-like"/>
    <property type="match status" value="1"/>
</dbReference>
<evidence type="ECO:0000313" key="3">
    <source>
        <dbReference type="EMBL" id="EHM41155.1"/>
    </source>
</evidence>
<name>G9YHA0_9FIRM</name>
<dbReference type="Pfam" id="PF20956">
    <property type="entry name" value="DUF4931_C"/>
    <property type="match status" value="1"/>
</dbReference>
<feature type="domain" description="DUF4931" evidence="2">
    <location>
        <begin position="140"/>
        <end position="245"/>
    </location>
</feature>
<evidence type="ECO:0000259" key="2">
    <source>
        <dbReference type="Pfam" id="PF20956"/>
    </source>
</evidence>
<evidence type="ECO:0000313" key="4">
    <source>
        <dbReference type="Proteomes" id="UP000005481"/>
    </source>
</evidence>
<dbReference type="Proteomes" id="UP000005481">
    <property type="component" value="Unassembled WGS sequence"/>
</dbReference>
<dbReference type="AlphaFoldDB" id="G9YHA0"/>
<dbReference type="SUPFAM" id="SSF54197">
    <property type="entry name" value="HIT-like"/>
    <property type="match status" value="1"/>
</dbReference>
<dbReference type="eggNOG" id="COG1085">
    <property type="taxonomic scope" value="Bacteria"/>
</dbReference>
<reference evidence="3 4" key="1">
    <citation type="submission" date="2011-08" db="EMBL/GenBank/DDBJ databases">
        <authorList>
            <person name="Weinstock G."/>
            <person name="Sodergren E."/>
            <person name="Clifton S."/>
            <person name="Fulton L."/>
            <person name="Fulton B."/>
            <person name="Courtney L."/>
            <person name="Fronick C."/>
            <person name="Harrison M."/>
            <person name="Strong C."/>
            <person name="Farmer C."/>
            <person name="Delahaunty K."/>
            <person name="Markovic C."/>
            <person name="Hall O."/>
            <person name="Minx P."/>
            <person name="Tomlinson C."/>
            <person name="Mitreva M."/>
            <person name="Hou S."/>
            <person name="Chen J."/>
            <person name="Wollam A."/>
            <person name="Pepin K.H."/>
            <person name="Johnson M."/>
            <person name="Bhonagiri V."/>
            <person name="Zhang X."/>
            <person name="Suruliraj S."/>
            <person name="Warren W."/>
            <person name="Chinwalla A."/>
            <person name="Mardis E.R."/>
            <person name="Wilson R.K."/>
        </authorList>
    </citation>
    <scope>NUCLEOTIDE SEQUENCE [LARGE SCALE GENOMIC DNA]</scope>
    <source>
        <strain evidence="3 4">F0357</strain>
    </source>
</reference>
<feature type="domain" description="DUF4931" evidence="1">
    <location>
        <begin position="12"/>
        <end position="134"/>
    </location>
</feature>
<dbReference type="HOGENOM" id="CLU_1084626_0_0_9"/>
<dbReference type="InterPro" id="IPR046322">
    <property type="entry name" value="DUF4931"/>
</dbReference>
<dbReference type="STRING" id="861450.HMPREF0080_01027"/>
<proteinExistence type="predicted"/>
<dbReference type="InterPro" id="IPR036265">
    <property type="entry name" value="HIT-like_sf"/>
</dbReference>
<comment type="caution">
    <text evidence="3">The sequence shown here is derived from an EMBL/GenBank/DDBJ whole genome shotgun (WGS) entry which is preliminary data.</text>
</comment>
<dbReference type="PATRIC" id="fig|861450.3.peg.962"/>
<dbReference type="EMBL" id="AGCJ01000038">
    <property type="protein sequence ID" value="EHM41155.1"/>
    <property type="molecule type" value="Genomic_DNA"/>
</dbReference>
<protein>
    <recommendedName>
        <fullName evidence="5">DUF4931 domain-containing protein</fullName>
    </recommendedName>
</protein>
<dbReference type="InterPro" id="IPR049285">
    <property type="entry name" value="DUF4931_C"/>
</dbReference>
<dbReference type="Pfam" id="PF16285">
    <property type="entry name" value="DUF4931_N"/>
    <property type="match status" value="1"/>
</dbReference>
<organism evidence="3 4">
    <name type="scientific">Anaeroglobus geminatus F0357</name>
    <dbReference type="NCBI Taxonomy" id="861450"/>
    <lineage>
        <taxon>Bacteria</taxon>
        <taxon>Bacillati</taxon>
        <taxon>Bacillota</taxon>
        <taxon>Negativicutes</taxon>
        <taxon>Veillonellales</taxon>
        <taxon>Veillonellaceae</taxon>
        <taxon>Anaeroglobus</taxon>
    </lineage>
</organism>
<evidence type="ECO:0008006" key="5">
    <source>
        <dbReference type="Google" id="ProtNLM"/>
    </source>
</evidence>